<dbReference type="InterPro" id="IPR003409">
    <property type="entry name" value="MORN"/>
</dbReference>
<feature type="compositionally biased region" description="Polar residues" evidence="12">
    <location>
        <begin position="231"/>
        <end position="253"/>
    </location>
</feature>
<gene>
    <name evidence="13" type="ORF">CDAUBV1_LOCUS11204</name>
</gene>
<evidence type="ECO:0000256" key="9">
    <source>
        <dbReference type="ARBA" id="ARBA00022989"/>
    </source>
</evidence>
<evidence type="ECO:0000256" key="11">
    <source>
        <dbReference type="SAM" id="Coils"/>
    </source>
</evidence>
<feature type="compositionally biased region" description="Basic residues" evidence="12">
    <location>
        <begin position="960"/>
        <end position="971"/>
    </location>
</feature>
<proteinExistence type="inferred from homology"/>
<feature type="compositionally biased region" description="Polar residues" evidence="12">
    <location>
        <begin position="1360"/>
        <end position="1371"/>
    </location>
</feature>
<evidence type="ECO:0000256" key="8">
    <source>
        <dbReference type="ARBA" id="ARBA00022824"/>
    </source>
</evidence>
<dbReference type="PANTHER" id="PTHR23085">
    <property type="entry name" value="GH28348P"/>
    <property type="match status" value="1"/>
</dbReference>
<comment type="similarity">
    <text evidence="4">Belongs to the junctophilin family.</text>
</comment>
<keyword evidence="6" id="KW-0812">Transmembrane</keyword>
<evidence type="ECO:0000313" key="13">
    <source>
        <dbReference type="EMBL" id="CAL5136908.1"/>
    </source>
</evidence>
<feature type="compositionally biased region" description="Polar residues" evidence="12">
    <location>
        <begin position="833"/>
        <end position="843"/>
    </location>
</feature>
<evidence type="ECO:0000313" key="14">
    <source>
        <dbReference type="Proteomes" id="UP001497525"/>
    </source>
</evidence>
<dbReference type="InterPro" id="IPR017191">
    <property type="entry name" value="Junctophilin"/>
</dbReference>
<comment type="subcellular location">
    <subcellularLocation>
        <location evidence="3">Cell membrane</location>
    </subcellularLocation>
    <subcellularLocation>
        <location evidence="2">Endomembrane system</location>
        <topology evidence="2">Peripheral membrane protein</topology>
    </subcellularLocation>
    <subcellularLocation>
        <location evidence="1">Endoplasmic reticulum membrane</location>
        <topology evidence="1">Single-pass type IV membrane protein</topology>
    </subcellularLocation>
</comment>
<sequence length="1424" mass="157875">MTANEQSGRFDFDDGGTYIGEWFRGCAHGSGLATGPNGVGEYSGEWSDGFETCGMYIWPSGNFYAGSWSKGKRHGKGQQIRGKWIYQGQFTSGSCGPYGVKATFSSQAMYEGSWCLNRFEGFGIETCADGSVYAGAWSKGLRHGLGVRRSYITLPVREYKKNEPVEGYLPQGTITKSKESLGSETIMPHSSEEYGDKKQNDSLRVSRKALIGRAIMRRLRKQHSALELGSSMCQGSPSQGSSASTPPILSASQKLPPCLSATTRQKSVDPHFRGDLDKSRRERSSGPNDSETKFTNIVEVYAGEWFEDKRCGYGISERSDGYRYVGEWSQNQRHGYGVAHNPDGTYEEGQFHADHIATKINRRNKLQILRQSKLKEFVEDAVQRATEAAKEAKQKSTETAQEKAKLARKAAESAEDIINKARIASHRARELTHRLNPDFHQPAQQKLSNLLAGLEWEKKRQIENLSVSRPLGAMTEADLSTSVSCSPLEEPGEVRKTSNSTPFESNGCSVQISRLLRNRLRRTTTEKLLSLSCKPPSPSHEKIPRMDIYEHFVKIGNPKSSTSPTAEVRGSLRPSSAPVGIHSIRQSPDLSESPAARESNTERRISTVEEASNEEADLSREADEGEAASDSSVANPSVCEKTELRRPCSIHIARQSNKQPQVVMPEESSNSTSSARKGKLLPRTRASSANQGEDLTQDSTINECSSAGSLSSSYISKSDPLSGYRQLATAEKPPDKVPFGKMAEDRRRLSDVLITTSEANSTSSATDSVKDVDHKVTSDTEVGHPSPRSANSLITEQITKSGKGSRLTRPLLCALKPLQPCTTGESQHAPKLGSQQAQDSGYLSTDPGDSRSISLRTLSHSLSYQTSKVEENHSGELQTTPDREAPRVSNENNLSSKDQTAYLPPDKGDLTNVLRITPALFGENAGRVADIPDLSRLSPPQAKKPRSFLESHGHLRYSGRKYAHARRKLAPRPRTSEGIPSRFPYLAQEQPQAFKTHGNRYPRNSLVKPRIFEEQYQKNIWPWVYQGVGELPPVRNPYDQPMTPQNIPWLYSPQPSREFYSPHYADYEVRSSGFPTSPLKVHECPTCGPSPRRYSNERPFVPFSKARHSRINSWQVGVAYAGPRIAEHITTDEGAGNKYSAHYSFAEGKRALSVDADDRLLHYTSPNYPNKLDASPYTSTTPTASNIMNSDESDRAIKTDVTPVNALCTEDGVAAGVNERPIFNTAPNGSMFPLPTWRVQRDDEDDRKPVCDELGHDECQSTPQSSFSRVSLVRAPLVTTSNAECDVLDYSNMEQDERWTNSQSHLLKQGEPRSDRRVSWPRRLIRTPSASSKATSRRNSEHSNSSTTTVREKEPVVTRIRSSSKTDSQLEDQANIHNQQEFKANPGLQFASLLSSVWLAVHRWLQQYAPVYLSIKVSPNSTVL</sequence>
<evidence type="ECO:0000256" key="5">
    <source>
        <dbReference type="ARBA" id="ARBA00022475"/>
    </source>
</evidence>
<feature type="region of interest" description="Disordered" evidence="12">
    <location>
        <begin position="960"/>
        <end position="980"/>
    </location>
</feature>
<feature type="compositionally biased region" description="Polar residues" evidence="12">
    <location>
        <begin position="497"/>
        <end position="506"/>
    </location>
</feature>
<feature type="compositionally biased region" description="Basic and acidic residues" evidence="12">
    <location>
        <begin position="190"/>
        <end position="201"/>
    </location>
</feature>
<feature type="compositionally biased region" description="Polar residues" evidence="12">
    <location>
        <begin position="685"/>
        <end position="704"/>
    </location>
</feature>
<keyword evidence="5" id="KW-1003">Cell membrane</keyword>
<protein>
    <recommendedName>
        <fullName evidence="15">Junctophilin</fullName>
    </recommendedName>
</protein>
<keyword evidence="7" id="KW-0677">Repeat</keyword>
<feature type="compositionally biased region" description="Low complexity" evidence="12">
    <location>
        <begin position="757"/>
        <end position="767"/>
    </location>
</feature>
<dbReference type="GO" id="GO:0005886">
    <property type="term" value="C:plasma membrane"/>
    <property type="evidence" value="ECO:0007669"/>
    <property type="project" value="UniProtKB-SubCell"/>
</dbReference>
<evidence type="ECO:0000256" key="2">
    <source>
        <dbReference type="ARBA" id="ARBA00004184"/>
    </source>
</evidence>
<feature type="compositionally biased region" description="Low complexity" evidence="12">
    <location>
        <begin position="705"/>
        <end position="720"/>
    </location>
</feature>
<evidence type="ECO:0000256" key="7">
    <source>
        <dbReference type="ARBA" id="ARBA00022737"/>
    </source>
</evidence>
<comment type="caution">
    <text evidence="13">The sequence shown here is derived from an EMBL/GenBank/DDBJ whole genome shotgun (WGS) entry which is preliminary data.</text>
</comment>
<evidence type="ECO:0000256" key="4">
    <source>
        <dbReference type="ARBA" id="ARBA00008599"/>
    </source>
</evidence>
<keyword evidence="8" id="KW-0256">Endoplasmic reticulum</keyword>
<feature type="region of interest" description="Disordered" evidence="12">
    <location>
        <begin position="757"/>
        <end position="806"/>
    </location>
</feature>
<keyword evidence="10" id="KW-0472">Membrane</keyword>
<reference evidence="13" key="1">
    <citation type="submission" date="2024-06" db="EMBL/GenBank/DDBJ databases">
        <authorList>
            <person name="Liu X."/>
            <person name="Lenzi L."/>
            <person name="Haldenby T S."/>
            <person name="Uol C."/>
        </authorList>
    </citation>
    <scope>NUCLEOTIDE SEQUENCE</scope>
</reference>
<evidence type="ECO:0000256" key="1">
    <source>
        <dbReference type="ARBA" id="ARBA00004163"/>
    </source>
</evidence>
<dbReference type="SUPFAM" id="SSF82185">
    <property type="entry name" value="Histone H3 K4-specific methyltransferase SET7/9 N-terminal domain"/>
    <property type="match status" value="3"/>
</dbReference>
<dbReference type="GO" id="GO:0005789">
    <property type="term" value="C:endoplasmic reticulum membrane"/>
    <property type="evidence" value="ECO:0007669"/>
    <property type="project" value="UniProtKB-SubCell"/>
</dbReference>
<feature type="region of interest" description="Disordered" evidence="12">
    <location>
        <begin position="821"/>
        <end position="853"/>
    </location>
</feature>
<feature type="compositionally biased region" description="Polar residues" evidence="12">
    <location>
        <begin position="788"/>
        <end position="802"/>
    </location>
</feature>
<feature type="region of interest" description="Disordered" evidence="12">
    <location>
        <begin position="179"/>
        <end position="201"/>
    </location>
</feature>
<dbReference type="EMBL" id="CAXLJL010000356">
    <property type="protein sequence ID" value="CAL5136908.1"/>
    <property type="molecule type" value="Genomic_DNA"/>
</dbReference>
<dbReference type="Pfam" id="PF02493">
    <property type="entry name" value="MORN"/>
    <property type="match status" value="7"/>
</dbReference>
<feature type="region of interest" description="Disordered" evidence="12">
    <location>
        <begin position="555"/>
        <end position="720"/>
    </location>
</feature>
<feature type="compositionally biased region" description="Basic and acidic residues" evidence="12">
    <location>
        <begin position="768"/>
        <end position="782"/>
    </location>
</feature>
<organism evidence="13 14">
    <name type="scientific">Calicophoron daubneyi</name>
    <name type="common">Rumen fluke</name>
    <name type="synonym">Paramphistomum daubneyi</name>
    <dbReference type="NCBI Taxonomy" id="300641"/>
    <lineage>
        <taxon>Eukaryota</taxon>
        <taxon>Metazoa</taxon>
        <taxon>Spiralia</taxon>
        <taxon>Lophotrochozoa</taxon>
        <taxon>Platyhelminthes</taxon>
        <taxon>Trematoda</taxon>
        <taxon>Digenea</taxon>
        <taxon>Plagiorchiida</taxon>
        <taxon>Pronocephalata</taxon>
        <taxon>Paramphistomoidea</taxon>
        <taxon>Paramphistomidae</taxon>
        <taxon>Calicophoron</taxon>
    </lineage>
</organism>
<feature type="coiled-coil region" evidence="11">
    <location>
        <begin position="375"/>
        <end position="409"/>
    </location>
</feature>
<evidence type="ECO:0000256" key="6">
    <source>
        <dbReference type="ARBA" id="ARBA00022692"/>
    </source>
</evidence>
<feature type="compositionally biased region" description="Polar residues" evidence="12">
    <location>
        <begin position="889"/>
        <end position="899"/>
    </location>
</feature>
<keyword evidence="11" id="KW-0175">Coiled coil</keyword>
<accession>A0AAV2TKH3</accession>
<feature type="compositionally biased region" description="Basic and acidic residues" evidence="12">
    <location>
        <begin position="266"/>
        <end position="284"/>
    </location>
</feature>
<dbReference type="PANTHER" id="PTHR23085:SF16">
    <property type="entry name" value="GH28348P"/>
    <property type="match status" value="1"/>
</dbReference>
<dbReference type="Proteomes" id="UP001497525">
    <property type="component" value="Unassembled WGS sequence"/>
</dbReference>
<feature type="compositionally biased region" description="Basic and acidic residues" evidence="12">
    <location>
        <begin position="1308"/>
        <end position="1318"/>
    </location>
</feature>
<feature type="region of interest" description="Disordered" evidence="12">
    <location>
        <begin position="230"/>
        <end position="291"/>
    </location>
</feature>
<dbReference type="GO" id="GO:0030314">
    <property type="term" value="C:junctional membrane complex"/>
    <property type="evidence" value="ECO:0007669"/>
    <property type="project" value="InterPro"/>
</dbReference>
<evidence type="ECO:0008006" key="15">
    <source>
        <dbReference type="Google" id="ProtNLM"/>
    </source>
</evidence>
<dbReference type="SMART" id="SM00698">
    <property type="entry name" value="MORN"/>
    <property type="match status" value="7"/>
</dbReference>
<evidence type="ECO:0000256" key="12">
    <source>
        <dbReference type="SAM" id="MobiDB-lite"/>
    </source>
</evidence>
<feature type="region of interest" description="Disordered" evidence="12">
    <location>
        <begin position="866"/>
        <end position="906"/>
    </location>
</feature>
<name>A0AAV2TKH3_CALDB</name>
<dbReference type="Gene3D" id="2.20.110.10">
    <property type="entry name" value="Histone H3 K4-specific methyltransferase SET7/9 N-terminal domain"/>
    <property type="match status" value="2"/>
</dbReference>
<evidence type="ECO:0000256" key="3">
    <source>
        <dbReference type="ARBA" id="ARBA00004236"/>
    </source>
</evidence>
<feature type="region of interest" description="Disordered" evidence="12">
    <location>
        <begin position="1300"/>
        <end position="1371"/>
    </location>
</feature>
<evidence type="ECO:0000256" key="10">
    <source>
        <dbReference type="ARBA" id="ARBA00023136"/>
    </source>
</evidence>
<keyword evidence="9" id="KW-1133">Transmembrane helix</keyword>
<feature type="region of interest" description="Disordered" evidence="12">
    <location>
        <begin position="477"/>
        <end position="506"/>
    </location>
</feature>